<dbReference type="EMBL" id="JALRMR010000006">
    <property type="protein sequence ID" value="MDT1973981.1"/>
    <property type="molecule type" value="Genomic_DNA"/>
</dbReference>
<name>A0AAW8REA1_CARDV</name>
<evidence type="ECO:0000313" key="1">
    <source>
        <dbReference type="EMBL" id="MDT1973981.1"/>
    </source>
</evidence>
<accession>A0AAW8REA1</accession>
<dbReference type="RefSeq" id="WP_311780331.1">
    <property type="nucleotide sequence ID" value="NZ_JALRMR010000006.1"/>
</dbReference>
<dbReference type="Proteomes" id="UP001249945">
    <property type="component" value="Unassembled WGS sequence"/>
</dbReference>
<comment type="caution">
    <text evidence="1">The sequence shown here is derived from an EMBL/GenBank/DDBJ whole genome shotgun (WGS) entry which is preliminary data.</text>
</comment>
<evidence type="ECO:0000313" key="2">
    <source>
        <dbReference type="Proteomes" id="UP001249945"/>
    </source>
</evidence>
<protein>
    <recommendedName>
        <fullName evidence="3">Phage protein</fullName>
    </recommendedName>
</protein>
<dbReference type="AlphaFoldDB" id="A0AAW8REA1"/>
<evidence type="ECO:0008006" key="3">
    <source>
        <dbReference type="Google" id="ProtNLM"/>
    </source>
</evidence>
<gene>
    <name evidence="1" type="ORF">MX635_06155</name>
</gene>
<organism evidence="1 2">
    <name type="scientific">Carnobacterium divergens</name>
    <name type="common">Lactobacillus divergens</name>
    <dbReference type="NCBI Taxonomy" id="2748"/>
    <lineage>
        <taxon>Bacteria</taxon>
        <taxon>Bacillati</taxon>
        <taxon>Bacillota</taxon>
        <taxon>Bacilli</taxon>
        <taxon>Lactobacillales</taxon>
        <taxon>Carnobacteriaceae</taxon>
        <taxon>Carnobacterium</taxon>
    </lineage>
</organism>
<sequence length="84" mass="9769">MSILKLSLLRFKDKAMEIKLGKIKERKKQRLNFADKVGKAVAVGLDHYYFEGDKIDLIIKELTKVGYTIEKKNHNQFRVSGWSV</sequence>
<proteinExistence type="predicted"/>
<reference evidence="1" key="1">
    <citation type="submission" date="2022-04" db="EMBL/GenBank/DDBJ databases">
        <title>Draft genome sequences of lactic acid bacteria (LAB) strains involved in meat spoilage.</title>
        <authorList>
            <person name="Palevich N."/>
        </authorList>
    </citation>
    <scope>NUCLEOTIDE SEQUENCE</scope>
    <source>
        <strain evidence="1">9-14</strain>
    </source>
</reference>